<dbReference type="OrthoDB" id="1938647at2"/>
<name>R9CDY3_9CLOT</name>
<keyword evidence="3" id="KW-1185">Reference proteome</keyword>
<evidence type="ECO:0000313" key="2">
    <source>
        <dbReference type="EMBL" id="EOR27507.1"/>
    </source>
</evidence>
<dbReference type="CDD" id="cd00338">
    <property type="entry name" value="Ser_Recombinase"/>
    <property type="match status" value="1"/>
</dbReference>
<feature type="domain" description="Recombinase" evidence="1">
    <location>
        <begin position="179"/>
        <end position="306"/>
    </location>
</feature>
<dbReference type="SMART" id="SM00857">
    <property type="entry name" value="Resolvase"/>
    <property type="match status" value="1"/>
</dbReference>
<dbReference type="GO" id="GO:0003677">
    <property type="term" value="F:DNA binding"/>
    <property type="evidence" value="ECO:0007669"/>
    <property type="project" value="InterPro"/>
</dbReference>
<dbReference type="SUPFAM" id="SSF53041">
    <property type="entry name" value="Resolvase-like"/>
    <property type="match status" value="1"/>
</dbReference>
<dbReference type="InterPro" id="IPR006119">
    <property type="entry name" value="Resolv_N"/>
</dbReference>
<dbReference type="PROSITE" id="PS51737">
    <property type="entry name" value="RECOMBINASE_DNA_BIND"/>
    <property type="match status" value="1"/>
</dbReference>
<evidence type="ECO:0000259" key="1">
    <source>
        <dbReference type="PROSITE" id="PS51737"/>
    </source>
</evidence>
<dbReference type="AlphaFoldDB" id="R9CDY3"/>
<proteinExistence type="predicted"/>
<dbReference type="PANTHER" id="PTHR30461:SF23">
    <property type="entry name" value="DNA RECOMBINASE-RELATED"/>
    <property type="match status" value="1"/>
</dbReference>
<dbReference type="InterPro" id="IPR036162">
    <property type="entry name" value="Resolvase-like_N_sf"/>
</dbReference>
<accession>R9CDY3</accession>
<dbReference type="Proteomes" id="UP000013988">
    <property type="component" value="Unassembled WGS sequence"/>
</dbReference>
<dbReference type="InterPro" id="IPR025827">
    <property type="entry name" value="Zn_ribbon_recom_dom"/>
</dbReference>
<dbReference type="PATRIC" id="fig|1202534.3.peg.885"/>
<dbReference type="InterPro" id="IPR011109">
    <property type="entry name" value="DNA_bind_recombinase_dom"/>
</dbReference>
<dbReference type="InterPro" id="IPR038109">
    <property type="entry name" value="DNA_bind_recomb_sf"/>
</dbReference>
<sequence length="403" mass="46691">MDLKKVVAYCRVSTDKLDQENSFQNQKSYFEAELNEENGYELIDIFADKGLSGTKFSNRKEFNRMLVMAGLDIDIVNGKSIYTASRNKESKFSYIYVTNTSRFARNVEVVSIIRALKEKGVYVVFKDLSKSTEKPEDETLLNIFFTMDEQESRDKSIKVSNGYKRSAMRTDKIHTNGNLYGYKFIESENRLEIIEAEAKVVRLIFDLCIEGYGNRVIQRILTEKGILTRNEKAFAVSTINNILRNVKYCGISNRLTYSAPKLFESNKISRNKEEDIIYKDSDRIPAIISKEIFNEAKELRARRLGENKGIGKYSGKSVYSNKIVCDKCGSNYISNMDDGRRFFNCCNKKRFGVNKCDNKNISLSKLEMILDEYIKNFYIYICNKFKDIKIRLITKLKSIMVLF</sequence>
<gene>
    <name evidence="2" type="ORF">A500_04436</name>
</gene>
<dbReference type="Pfam" id="PF07508">
    <property type="entry name" value="Recombinase"/>
    <property type="match status" value="1"/>
</dbReference>
<dbReference type="GO" id="GO:0000150">
    <property type="term" value="F:DNA strand exchange activity"/>
    <property type="evidence" value="ECO:0007669"/>
    <property type="project" value="InterPro"/>
</dbReference>
<dbReference type="InterPro" id="IPR050639">
    <property type="entry name" value="SSR_resolvase"/>
</dbReference>
<dbReference type="Pfam" id="PF13408">
    <property type="entry name" value="Zn_ribbon_recom"/>
    <property type="match status" value="1"/>
</dbReference>
<dbReference type="Pfam" id="PF00239">
    <property type="entry name" value="Resolvase"/>
    <property type="match status" value="1"/>
</dbReference>
<dbReference type="RefSeq" id="WP_016206346.1">
    <property type="nucleotide sequence ID" value="NZ_ASRV01000047.1"/>
</dbReference>
<comment type="caution">
    <text evidence="2">The sequence shown here is derived from an EMBL/GenBank/DDBJ whole genome shotgun (WGS) entry which is preliminary data.</text>
</comment>
<reference evidence="2 3" key="1">
    <citation type="submission" date="2013-03" db="EMBL/GenBank/DDBJ databases">
        <title>Whole genome shotgun sequencing of Clostridium sartagoforme AAU1.</title>
        <authorList>
            <person name="Joshi C.G."/>
            <person name="Duggirala S.M."/>
            <person name="Nathani N.M."/>
            <person name="Bhatt V.D."/>
            <person name="Patel A.K."/>
            <person name="Pandya P.R."/>
            <person name="KaPatel J.A."/>
        </authorList>
    </citation>
    <scope>NUCLEOTIDE SEQUENCE [LARGE SCALE GENOMIC DNA]</scope>
    <source>
        <strain evidence="2 3">AAU1</strain>
    </source>
</reference>
<dbReference type="Gene3D" id="3.90.1750.20">
    <property type="entry name" value="Putative Large Serine Recombinase, Chain B, Domain 2"/>
    <property type="match status" value="1"/>
</dbReference>
<evidence type="ECO:0000313" key="3">
    <source>
        <dbReference type="Proteomes" id="UP000013988"/>
    </source>
</evidence>
<organism evidence="2 3">
    <name type="scientific">Clostridium sartagoforme AAU1</name>
    <dbReference type="NCBI Taxonomy" id="1202534"/>
    <lineage>
        <taxon>Bacteria</taxon>
        <taxon>Bacillati</taxon>
        <taxon>Bacillota</taxon>
        <taxon>Clostridia</taxon>
        <taxon>Eubacteriales</taxon>
        <taxon>Clostridiaceae</taxon>
        <taxon>Clostridium</taxon>
    </lineage>
</organism>
<protein>
    <submittedName>
        <fullName evidence="2">Putative DNA recombinase</fullName>
    </submittedName>
</protein>
<dbReference type="PANTHER" id="PTHR30461">
    <property type="entry name" value="DNA-INVERTASE FROM LAMBDOID PROPHAGE"/>
    <property type="match status" value="1"/>
</dbReference>
<dbReference type="EMBL" id="ASRV01000047">
    <property type="protein sequence ID" value="EOR27507.1"/>
    <property type="molecule type" value="Genomic_DNA"/>
</dbReference>
<dbReference type="Gene3D" id="3.40.50.1390">
    <property type="entry name" value="Resolvase, N-terminal catalytic domain"/>
    <property type="match status" value="1"/>
</dbReference>